<sequence length="345" mass="40710">IFYLDLKFSNDELDQYIEECISQDTAHKADSRIMQICGKLVKYLRTDYNKQNKDYLKEHHCNLLSLWIYEELFDYFPGKSINVLITYAELKLILSGVFTGQNEVHNCLRDLSVFSALTNWKESKHLYDYCVDYDEIIRIAGSSYKKCKEYEEHIQKISTIYNEFDRLYIQAYKNENNDFYEKCRGYNPESVMPKLNCQEILLEEEKSSVVPHDPVLSVPTQFSGINSNSTKIIDNVLLGVVATSMTSVLLYKVNKILIKTYQLYKRFNNLFTIRININKYIIYISYYSFIYKFTPLGIRLRNVLGWNKYTLSNLNEGENILFAKTHESFNPHNVEREHYIGYHPA</sequence>
<reference evidence="1 2" key="1">
    <citation type="journal article" date="2012" name="Nat. Genet.">
        <title>Plasmodium cynomolgi genome sequences provide insight into Plasmodium vivax and the monkey malaria clade.</title>
        <authorList>
            <person name="Tachibana S."/>
            <person name="Sullivan S.A."/>
            <person name="Kawai S."/>
            <person name="Nakamura S."/>
            <person name="Kim H.R."/>
            <person name="Goto N."/>
            <person name="Arisue N."/>
            <person name="Palacpac N.M.Q."/>
            <person name="Honma H."/>
            <person name="Yagi M."/>
            <person name="Tougan T."/>
            <person name="Katakai Y."/>
            <person name="Kaneko O."/>
            <person name="Mita T."/>
            <person name="Kita K."/>
            <person name="Yasutomi Y."/>
            <person name="Sutton P.L."/>
            <person name="Shakhbatyan R."/>
            <person name="Horii T."/>
            <person name="Yasunaga T."/>
            <person name="Barnwell J.W."/>
            <person name="Escalante A.A."/>
            <person name="Carlton J.M."/>
            <person name="Tanabe K."/>
        </authorList>
    </citation>
    <scope>NUCLEOTIDE SEQUENCE [LARGE SCALE GENOMIC DNA]</scope>
    <source>
        <strain evidence="1 2">B</strain>
    </source>
</reference>
<feature type="non-terminal residue" evidence="1">
    <location>
        <position position="345"/>
    </location>
</feature>
<dbReference type="InterPro" id="IPR008780">
    <property type="entry name" value="Plasmodium_Vir"/>
</dbReference>
<dbReference type="RefSeq" id="XP_004227776.1">
    <property type="nucleotide sequence ID" value="XM_004227728.1"/>
</dbReference>
<gene>
    <name evidence="1" type="ORF">PCYB_003070</name>
</gene>
<keyword evidence="2" id="KW-1185">Reference proteome</keyword>
<dbReference type="Proteomes" id="UP000006319">
    <property type="component" value="Unassembled WGS sequence"/>
</dbReference>
<dbReference type="AlphaFoldDB" id="K6UNJ6"/>
<organism evidence="1 2">
    <name type="scientific">Plasmodium cynomolgi (strain B)</name>
    <dbReference type="NCBI Taxonomy" id="1120755"/>
    <lineage>
        <taxon>Eukaryota</taxon>
        <taxon>Sar</taxon>
        <taxon>Alveolata</taxon>
        <taxon>Apicomplexa</taxon>
        <taxon>Aconoidasida</taxon>
        <taxon>Haemosporida</taxon>
        <taxon>Plasmodiidae</taxon>
        <taxon>Plasmodium</taxon>
        <taxon>Plasmodium (Plasmodium)</taxon>
    </lineage>
</organism>
<name>K6UNJ6_PLACD</name>
<dbReference type="VEuPathDB" id="PlasmoDB:PCYB_003070"/>
<dbReference type="Pfam" id="PF05795">
    <property type="entry name" value="Plasmodium_Vir"/>
    <property type="match status" value="1"/>
</dbReference>
<evidence type="ECO:0000313" key="2">
    <source>
        <dbReference type="Proteomes" id="UP000006319"/>
    </source>
</evidence>
<protein>
    <recommendedName>
        <fullName evidence="3">CYIR protein</fullName>
    </recommendedName>
</protein>
<dbReference type="KEGG" id="pcy:PCYB_003070"/>
<dbReference type="GeneID" id="14696100"/>
<proteinExistence type="predicted"/>
<dbReference type="OrthoDB" id="389074at2759"/>
<accession>K6UNJ6</accession>
<evidence type="ECO:0008006" key="3">
    <source>
        <dbReference type="Google" id="ProtNLM"/>
    </source>
</evidence>
<feature type="non-terminal residue" evidence="1">
    <location>
        <position position="1"/>
    </location>
</feature>
<dbReference type="EMBL" id="DF157327">
    <property type="protein sequence ID" value="GAB69558.1"/>
    <property type="molecule type" value="Genomic_DNA"/>
</dbReference>
<evidence type="ECO:0000313" key="1">
    <source>
        <dbReference type="EMBL" id="GAB69558.1"/>
    </source>
</evidence>